<feature type="coiled-coil region" evidence="5">
    <location>
        <begin position="35"/>
        <end position="62"/>
    </location>
</feature>
<organism evidence="8 9">
    <name type="scientific">Actinoallomurus iriomotensis</name>
    <dbReference type="NCBI Taxonomy" id="478107"/>
    <lineage>
        <taxon>Bacteria</taxon>
        <taxon>Bacillati</taxon>
        <taxon>Actinomycetota</taxon>
        <taxon>Actinomycetes</taxon>
        <taxon>Streptosporangiales</taxon>
        <taxon>Thermomonosporaceae</taxon>
        <taxon>Actinoallomurus</taxon>
    </lineage>
</organism>
<evidence type="ECO:0000313" key="8">
    <source>
        <dbReference type="EMBL" id="GLY72092.1"/>
    </source>
</evidence>
<dbReference type="SUPFAM" id="SSF54001">
    <property type="entry name" value="Cysteine proteinases"/>
    <property type="match status" value="1"/>
</dbReference>
<feature type="coiled-coil region" evidence="5">
    <location>
        <begin position="138"/>
        <end position="182"/>
    </location>
</feature>
<evidence type="ECO:0000259" key="7">
    <source>
        <dbReference type="PROSITE" id="PS51935"/>
    </source>
</evidence>
<name>A0A9W6RDH5_9ACTN</name>
<dbReference type="Proteomes" id="UP001165135">
    <property type="component" value="Unassembled WGS sequence"/>
</dbReference>
<dbReference type="InterPro" id="IPR051202">
    <property type="entry name" value="Peptidase_C40"/>
</dbReference>
<feature type="signal peptide" evidence="6">
    <location>
        <begin position="1"/>
        <end position="29"/>
    </location>
</feature>
<sequence>MSRTSRWIVGTAGAAVVAGLVLPASPAQAKPTPSLSAAKQQLAKLNDQVDQLANQYNKAKEDWKAAQSHLKALKSSVTVEQETFNQLHTRVAQLAAAAYKEGGTGGDIPQFLSAKDPESVLDQMTAFTKVSSNRAAELNQFLASAQRLERQKALAEQAAEQLKQQKDQVDKQRSAANSAIRKQLRLIDKLGANIDPGSSKANCSILATGRAETVLRYACAQLGKPYVFGGAGPNVFDCSGLTMMAYKQIGINLSHYVPNQYSASRRVAKADLQPGDLVFFSNNDHMGMYVGNGKFIQAPHTGDVVKISSLSDAYYSQVYYGGGRLL</sequence>
<dbReference type="RefSeq" id="WP_285617047.1">
    <property type="nucleotide sequence ID" value="NZ_BSTJ01000001.1"/>
</dbReference>
<evidence type="ECO:0000256" key="5">
    <source>
        <dbReference type="SAM" id="Coils"/>
    </source>
</evidence>
<protein>
    <recommendedName>
        <fullName evidence="7">NlpC/P60 domain-containing protein</fullName>
    </recommendedName>
</protein>
<reference evidence="8" key="1">
    <citation type="submission" date="2023-03" db="EMBL/GenBank/DDBJ databases">
        <title>Actinoallomurus iriomotensis NBRC 103681.</title>
        <authorList>
            <person name="Ichikawa N."/>
            <person name="Sato H."/>
            <person name="Tonouchi N."/>
        </authorList>
    </citation>
    <scope>NUCLEOTIDE SEQUENCE</scope>
    <source>
        <strain evidence="8">NBRC 103681</strain>
    </source>
</reference>
<feature type="chain" id="PRO_5040786581" description="NlpC/P60 domain-containing protein" evidence="6">
    <location>
        <begin position="30"/>
        <end position="326"/>
    </location>
</feature>
<dbReference type="GO" id="GO:0008234">
    <property type="term" value="F:cysteine-type peptidase activity"/>
    <property type="evidence" value="ECO:0007669"/>
    <property type="project" value="UniProtKB-KW"/>
</dbReference>
<dbReference type="PANTHER" id="PTHR47053:SF1">
    <property type="entry name" value="MUREIN DD-ENDOPEPTIDASE MEPH-RELATED"/>
    <property type="match status" value="1"/>
</dbReference>
<evidence type="ECO:0000313" key="9">
    <source>
        <dbReference type="Proteomes" id="UP001165135"/>
    </source>
</evidence>
<evidence type="ECO:0000256" key="4">
    <source>
        <dbReference type="ARBA" id="ARBA00022807"/>
    </source>
</evidence>
<evidence type="ECO:0000256" key="6">
    <source>
        <dbReference type="SAM" id="SignalP"/>
    </source>
</evidence>
<accession>A0A9W6RDH5</accession>
<dbReference type="Gene3D" id="6.10.250.3150">
    <property type="match status" value="1"/>
</dbReference>
<dbReference type="EMBL" id="BSTJ01000001">
    <property type="protein sequence ID" value="GLY72092.1"/>
    <property type="molecule type" value="Genomic_DNA"/>
</dbReference>
<keyword evidence="4" id="KW-0788">Thiol protease</keyword>
<evidence type="ECO:0000256" key="1">
    <source>
        <dbReference type="ARBA" id="ARBA00007074"/>
    </source>
</evidence>
<dbReference type="PANTHER" id="PTHR47053">
    <property type="entry name" value="MUREIN DD-ENDOPEPTIDASE MEPH-RELATED"/>
    <property type="match status" value="1"/>
</dbReference>
<keyword evidence="5" id="KW-0175">Coiled coil</keyword>
<dbReference type="InterPro" id="IPR038765">
    <property type="entry name" value="Papain-like_cys_pep_sf"/>
</dbReference>
<dbReference type="Pfam" id="PF00877">
    <property type="entry name" value="NLPC_P60"/>
    <property type="match status" value="1"/>
</dbReference>
<proteinExistence type="inferred from homology"/>
<dbReference type="GO" id="GO:0006508">
    <property type="term" value="P:proteolysis"/>
    <property type="evidence" value="ECO:0007669"/>
    <property type="project" value="UniProtKB-KW"/>
</dbReference>
<comment type="similarity">
    <text evidence="1">Belongs to the peptidase C40 family.</text>
</comment>
<comment type="caution">
    <text evidence="8">The sequence shown here is derived from an EMBL/GenBank/DDBJ whole genome shotgun (WGS) entry which is preliminary data.</text>
</comment>
<keyword evidence="3" id="KW-0378">Hydrolase</keyword>
<feature type="domain" description="NlpC/P60" evidence="7">
    <location>
        <begin position="208"/>
        <end position="326"/>
    </location>
</feature>
<keyword evidence="2" id="KW-0645">Protease</keyword>
<dbReference type="AlphaFoldDB" id="A0A9W6RDH5"/>
<dbReference type="InterPro" id="IPR000064">
    <property type="entry name" value="NLP_P60_dom"/>
</dbReference>
<keyword evidence="6" id="KW-0732">Signal</keyword>
<gene>
    <name evidence="8" type="ORF">Airi01_003590</name>
</gene>
<evidence type="ECO:0000256" key="3">
    <source>
        <dbReference type="ARBA" id="ARBA00022801"/>
    </source>
</evidence>
<dbReference type="PROSITE" id="PS51935">
    <property type="entry name" value="NLPC_P60"/>
    <property type="match status" value="1"/>
</dbReference>
<evidence type="ECO:0000256" key="2">
    <source>
        <dbReference type="ARBA" id="ARBA00022670"/>
    </source>
</evidence>
<dbReference type="Gene3D" id="3.90.1720.10">
    <property type="entry name" value="endopeptidase domain like (from Nostoc punctiforme)"/>
    <property type="match status" value="1"/>
</dbReference>